<organism evidence="1 2">
    <name type="scientific">Vallitalea maricola</name>
    <dbReference type="NCBI Taxonomy" id="3074433"/>
    <lineage>
        <taxon>Bacteria</taxon>
        <taxon>Bacillati</taxon>
        <taxon>Bacillota</taxon>
        <taxon>Clostridia</taxon>
        <taxon>Lachnospirales</taxon>
        <taxon>Vallitaleaceae</taxon>
        <taxon>Vallitalea</taxon>
    </lineage>
</organism>
<protein>
    <submittedName>
        <fullName evidence="1">Extracellular solute-binding protein</fullName>
    </submittedName>
</protein>
<evidence type="ECO:0000313" key="2">
    <source>
        <dbReference type="Proteomes" id="UP001374599"/>
    </source>
</evidence>
<reference evidence="1" key="1">
    <citation type="submission" date="2023-09" db="EMBL/GenBank/DDBJ databases">
        <title>Vallitalea sediminicola and Vallitalea maricola sp. nov., anaerobic bacteria isolated from marine sediment.</title>
        <authorList>
            <person name="Hirano S."/>
            <person name="Maeda A."/>
            <person name="Terahara T."/>
            <person name="Mori K."/>
            <person name="Hamada M."/>
            <person name="Matsumoto R."/>
            <person name="Kobayashi T."/>
        </authorList>
    </citation>
    <scope>NUCLEOTIDE SEQUENCE</scope>
    <source>
        <strain evidence="1">AN17-2</strain>
    </source>
</reference>
<dbReference type="EMBL" id="BTPU01000005">
    <property type="protein sequence ID" value="GMQ61160.1"/>
    <property type="molecule type" value="Genomic_DNA"/>
</dbReference>
<sequence>MKKVLSLLFVGILFIGVGCSSNQNNTKLPQKESKKESNVIYDGTYGPIVKDKITLSVFFNDNANTPSDDKEIWQQLEKDLNVDIEHTANPNAKSVDDYNLHAIDGFPSDIVGGSKIYADAQRYAEQGAFYPLHELEHVMPNFHQYLNKPENSEIKAAIMGIDGEYYIIPNLNPPATYIIAGTAMFIRQDWLDKLGLEVPQTTEELEQVLIAFRDGDANGNGLKDEVPLVGNLNKTYASLPTLFGARTRDKEPTNGKMIAEGTSVKHAWFTEDMKNAIIELSRWYDEGLIDPEFITFEGDPLAYYFPNDLAGVTYEPLYWGGRLNYRDDAPEGFNLVGMLPPVNQVTNERMYNDERYRLKDHGWAISSSSKNPEAAAAFLDTFFTEEGHDLIGFGIKGIHYDDIETKQLFGMDFRVPHYIGEIGTEIYEEGKTRLTAVKERGGRLPLGLENDYELGYGNLDEELPASYNTFVLYDEAKKSGELKSGEYLPLLNGFMTSEERDEVAKLKSSIDSYAEENYHIFLTIPYKKIDDKTWNAYIEDAKKLGLDKLEKIYTTAYARYLEANK</sequence>
<comment type="caution">
    <text evidence="1">The sequence shown here is derived from an EMBL/GenBank/DDBJ whole genome shotgun (WGS) entry which is preliminary data.</text>
</comment>
<evidence type="ECO:0000313" key="1">
    <source>
        <dbReference type="EMBL" id="GMQ61160.1"/>
    </source>
</evidence>
<gene>
    <name evidence="1" type="ORF">AN2V17_03880</name>
</gene>
<dbReference type="Proteomes" id="UP001374599">
    <property type="component" value="Unassembled WGS sequence"/>
</dbReference>
<proteinExistence type="predicted"/>
<name>A0ACB5UEY1_9FIRM</name>
<accession>A0ACB5UEY1</accession>
<keyword evidence="2" id="KW-1185">Reference proteome</keyword>